<dbReference type="Gene3D" id="3.40.50.1820">
    <property type="entry name" value="alpha/beta hydrolase"/>
    <property type="match status" value="1"/>
</dbReference>
<dbReference type="EMBL" id="VYKL01000013">
    <property type="protein sequence ID" value="KAA9027547.1"/>
    <property type="molecule type" value="Genomic_DNA"/>
</dbReference>
<comment type="caution">
    <text evidence="1">The sequence shown here is derived from an EMBL/GenBank/DDBJ whole genome shotgun (WGS) entry which is preliminary data.</text>
</comment>
<reference evidence="1 2" key="1">
    <citation type="submission" date="2019-09" db="EMBL/GenBank/DDBJ databases">
        <title>Whole genome sequences of isolates from the Mars Exploration Rovers.</title>
        <authorList>
            <person name="Seuylemezian A."/>
            <person name="Vaishampayan P."/>
        </authorList>
    </citation>
    <scope>NUCLEOTIDE SEQUENCE [LARGE SCALE GENOMIC DNA]</scope>
    <source>
        <strain evidence="1 2">MER_TA_151</strain>
    </source>
</reference>
<dbReference type="InterPro" id="IPR029058">
    <property type="entry name" value="AB_hydrolase_fold"/>
</dbReference>
<evidence type="ECO:0000313" key="1">
    <source>
        <dbReference type="EMBL" id="KAA9027547.1"/>
    </source>
</evidence>
<dbReference type="OrthoDB" id="2986585at2"/>
<name>A0A5J5HXN0_9BACI</name>
<sequence length="246" mass="28869">MEIRNFQLDTEWNIIHYPERPQGFGILIIGDERHFVDEHTSYWLQNEGKYNLLKSLQNAGYTLFYSNLYGRNWGSGKAVKLAKRLYEHMMRSEILNSKIHIIAEGMGALVALKLLNELEESVRSVVLINPILSLQQHLELEKDRKFFYKKLVHELSVSYEYDTERIVEELAQVDAPSPSLSTKSPMKIVHILADSRAYKQSYILNQLSVKWEEEKVPVSLCFMLPEKRQQMDNQIIHFFKSHEKIL</sequence>
<dbReference type="SUPFAM" id="SSF53474">
    <property type="entry name" value="alpha/beta-Hydrolases"/>
    <property type="match status" value="1"/>
</dbReference>
<evidence type="ECO:0000313" key="2">
    <source>
        <dbReference type="Proteomes" id="UP000326671"/>
    </source>
</evidence>
<dbReference type="Proteomes" id="UP000326671">
    <property type="component" value="Unassembled WGS sequence"/>
</dbReference>
<dbReference type="AlphaFoldDB" id="A0A5J5HXN0"/>
<dbReference type="GO" id="GO:0016787">
    <property type="term" value="F:hydrolase activity"/>
    <property type="evidence" value="ECO:0007669"/>
    <property type="project" value="UniProtKB-KW"/>
</dbReference>
<keyword evidence="2" id="KW-1185">Reference proteome</keyword>
<proteinExistence type="predicted"/>
<organism evidence="1 2">
    <name type="scientific">Niallia endozanthoxylica</name>
    <dbReference type="NCBI Taxonomy" id="2036016"/>
    <lineage>
        <taxon>Bacteria</taxon>
        <taxon>Bacillati</taxon>
        <taxon>Bacillota</taxon>
        <taxon>Bacilli</taxon>
        <taxon>Bacillales</taxon>
        <taxon>Bacillaceae</taxon>
        <taxon>Niallia</taxon>
    </lineage>
</organism>
<keyword evidence="1" id="KW-0378">Hydrolase</keyword>
<accession>A0A5J5HXN0</accession>
<gene>
    <name evidence="1" type="ORF">F4V44_05985</name>
</gene>
<dbReference type="RefSeq" id="WP_150439086.1">
    <property type="nucleotide sequence ID" value="NZ_VYKL01000013.1"/>
</dbReference>
<protein>
    <submittedName>
        <fullName evidence="1">Alpha/beta hydrolase</fullName>
    </submittedName>
</protein>